<gene>
    <name evidence="2" type="ORF">AUEXF2481DRAFT_5619</name>
</gene>
<dbReference type="InParanoid" id="A0A074Z778"/>
<dbReference type="GO" id="GO:0000172">
    <property type="term" value="C:ribonuclease MRP complex"/>
    <property type="evidence" value="ECO:0007669"/>
    <property type="project" value="TreeGrafter"/>
</dbReference>
<dbReference type="Proteomes" id="UP000030641">
    <property type="component" value="Unassembled WGS sequence"/>
</dbReference>
<reference evidence="2 3" key="1">
    <citation type="journal article" date="2014" name="BMC Genomics">
        <title>Genome sequencing of four Aureobasidium pullulans varieties: biotechnological potential, stress tolerance, and description of new species.</title>
        <authorList>
            <person name="Gostin Ar C."/>
            <person name="Ohm R.A."/>
            <person name="Kogej T."/>
            <person name="Sonjak S."/>
            <person name="Turk M."/>
            <person name="Zajc J."/>
            <person name="Zalar P."/>
            <person name="Grube M."/>
            <person name="Sun H."/>
            <person name="Han J."/>
            <person name="Sharma A."/>
            <person name="Chiniquy J."/>
            <person name="Ngan C.Y."/>
            <person name="Lipzen A."/>
            <person name="Barry K."/>
            <person name="Grigoriev I.V."/>
            <person name="Gunde-Cimerman N."/>
        </authorList>
    </citation>
    <scope>NUCLEOTIDE SEQUENCE [LARGE SCALE GENOMIC DNA]</scope>
    <source>
        <strain evidence="2 3">EXF-2481</strain>
    </source>
</reference>
<dbReference type="HOGENOM" id="CLU_047273_2_0_1"/>
<dbReference type="AlphaFoldDB" id="A0A074Z778"/>
<accession>A0A074Z778</accession>
<dbReference type="InterPro" id="IPR013241">
    <property type="entry name" value="RNase_P_Pop3"/>
</dbReference>
<dbReference type="GO" id="GO:0008033">
    <property type="term" value="P:tRNA processing"/>
    <property type="evidence" value="ECO:0007669"/>
    <property type="project" value="InterPro"/>
</dbReference>
<evidence type="ECO:0000256" key="1">
    <source>
        <dbReference type="SAM" id="MobiDB-lite"/>
    </source>
</evidence>
<dbReference type="GO" id="GO:0034965">
    <property type="term" value="P:intronic box C/D snoRNA processing"/>
    <property type="evidence" value="ECO:0007669"/>
    <property type="project" value="TreeGrafter"/>
</dbReference>
<dbReference type="Pfam" id="PF08228">
    <property type="entry name" value="RNase_P_pop3"/>
    <property type="match status" value="1"/>
</dbReference>
<sequence length="240" mass="25736">MASTKVKPGRPVYKADTSVKSPLIPELSKDQNEIVLGLLGSLLEPIGRHRAAHTPKSSGKKSKKRKRSSEKAIELNAASEPLEPVILNYLTVGLNSTSRQLELEAASSKSGISSAANEDTGASKQAFARHLAVIFLPKPPENLVYAHLPLLCYAPSVKYKEKSQQTRLVLLDSSCERTIAAAMGLTRAGVVGVFDDAPGSVSLLNYVRDNVVPVEVPWLEKALSGDWTGVTTECHVPGQA</sequence>
<evidence type="ECO:0000313" key="2">
    <source>
        <dbReference type="EMBL" id="KEQ94736.1"/>
    </source>
</evidence>
<dbReference type="PANTHER" id="PTHR28272:SF1">
    <property type="entry name" value="RIBONUCLEASES P_MRP PROTEIN SUBUNIT POP3"/>
    <property type="match status" value="1"/>
</dbReference>
<name>A0A074Z778_AURSE</name>
<organism evidence="2 3">
    <name type="scientific">Aureobasidium subglaciale (strain EXF-2481)</name>
    <name type="common">Aureobasidium pullulans var. subglaciale</name>
    <dbReference type="NCBI Taxonomy" id="1043005"/>
    <lineage>
        <taxon>Eukaryota</taxon>
        <taxon>Fungi</taxon>
        <taxon>Dikarya</taxon>
        <taxon>Ascomycota</taxon>
        <taxon>Pezizomycotina</taxon>
        <taxon>Dothideomycetes</taxon>
        <taxon>Dothideomycetidae</taxon>
        <taxon>Dothideales</taxon>
        <taxon>Saccotheciaceae</taxon>
        <taxon>Aureobasidium</taxon>
    </lineage>
</organism>
<feature type="compositionally biased region" description="Basic residues" evidence="1">
    <location>
        <begin position="48"/>
        <end position="68"/>
    </location>
</feature>
<evidence type="ECO:0000313" key="3">
    <source>
        <dbReference type="Proteomes" id="UP000030641"/>
    </source>
</evidence>
<keyword evidence="3" id="KW-1185">Reference proteome</keyword>
<dbReference type="PANTHER" id="PTHR28272">
    <property type="entry name" value="RIBONUCLEASES P/MRP PROTEIN SUBUNIT POP3"/>
    <property type="match status" value="1"/>
</dbReference>
<dbReference type="RefSeq" id="XP_013343088.1">
    <property type="nucleotide sequence ID" value="XM_013487634.1"/>
</dbReference>
<dbReference type="GO" id="GO:0005829">
    <property type="term" value="C:cytosol"/>
    <property type="evidence" value="ECO:0007669"/>
    <property type="project" value="TreeGrafter"/>
</dbReference>
<dbReference type="GO" id="GO:0000171">
    <property type="term" value="F:ribonuclease MRP activity"/>
    <property type="evidence" value="ECO:0007669"/>
    <property type="project" value="TreeGrafter"/>
</dbReference>
<dbReference type="OMA" id="AFNCHFP"/>
<dbReference type="GO" id="GO:0006364">
    <property type="term" value="P:rRNA processing"/>
    <property type="evidence" value="ECO:0007669"/>
    <property type="project" value="InterPro"/>
</dbReference>
<dbReference type="GO" id="GO:0005655">
    <property type="term" value="C:nucleolar ribonuclease P complex"/>
    <property type="evidence" value="ECO:0007669"/>
    <property type="project" value="TreeGrafter"/>
</dbReference>
<dbReference type="STRING" id="1043005.A0A074Z778"/>
<dbReference type="GO" id="GO:0004526">
    <property type="term" value="F:ribonuclease P activity"/>
    <property type="evidence" value="ECO:0007669"/>
    <property type="project" value="TreeGrafter"/>
</dbReference>
<proteinExistence type="predicted"/>
<dbReference type="EMBL" id="KL584761">
    <property type="protein sequence ID" value="KEQ94736.1"/>
    <property type="molecule type" value="Genomic_DNA"/>
</dbReference>
<protein>
    <submittedName>
        <fullName evidence="2">Uncharacterized protein</fullName>
    </submittedName>
</protein>
<feature type="region of interest" description="Disordered" evidence="1">
    <location>
        <begin position="47"/>
        <end position="74"/>
    </location>
</feature>
<dbReference type="GeneID" id="25369073"/>
<dbReference type="OrthoDB" id="20109at2759"/>